<accession>A0ABT6WL40</accession>
<protein>
    <submittedName>
        <fullName evidence="7">(2Fe-2S)-binding protein</fullName>
    </submittedName>
</protein>
<evidence type="ECO:0000313" key="8">
    <source>
        <dbReference type="Proteomes" id="UP001241758"/>
    </source>
</evidence>
<sequence>MRISLSVNNRSVESTVEPRTLLVDLIRDDLKLTGTKVGCDTGQCGTCTVLLDGRAVKSCSMLAVQAEGTRVTTIEGANAETGLTDLQEALWAEHGVQCGYCTPGMVLALQDLLATNKAPTEQEIRCGLAGNLCRCTGYQSVVRATLALTGQNGGRNDV</sequence>
<dbReference type="InterPro" id="IPR001041">
    <property type="entry name" value="2Fe-2S_ferredoxin-type"/>
</dbReference>
<dbReference type="SUPFAM" id="SSF47741">
    <property type="entry name" value="CO dehydrogenase ISP C-domain like"/>
    <property type="match status" value="1"/>
</dbReference>
<reference evidence="7 8" key="1">
    <citation type="submission" date="2023-05" db="EMBL/GenBank/DDBJ databases">
        <title>Actinoplanes sp. NEAU-A12 genome sequencing.</title>
        <authorList>
            <person name="Wang Z.-S."/>
        </authorList>
    </citation>
    <scope>NUCLEOTIDE SEQUENCE [LARGE SCALE GENOMIC DNA]</scope>
    <source>
        <strain evidence="7 8">NEAU-A12</strain>
    </source>
</reference>
<dbReference type="InterPro" id="IPR051452">
    <property type="entry name" value="Diverse_Oxidoreductases"/>
</dbReference>
<gene>
    <name evidence="7" type="ORF">QLQ12_17725</name>
</gene>
<dbReference type="InterPro" id="IPR036884">
    <property type="entry name" value="2Fe-2S-bd_dom_sf"/>
</dbReference>
<evidence type="ECO:0000256" key="4">
    <source>
        <dbReference type="ARBA" id="ARBA00023004"/>
    </source>
</evidence>
<dbReference type="Pfam" id="PF01799">
    <property type="entry name" value="Fer2_2"/>
    <property type="match status" value="1"/>
</dbReference>
<evidence type="ECO:0000256" key="5">
    <source>
        <dbReference type="ARBA" id="ARBA00023014"/>
    </source>
</evidence>
<keyword evidence="5" id="KW-0411">Iron-sulfur</keyword>
<dbReference type="Proteomes" id="UP001241758">
    <property type="component" value="Unassembled WGS sequence"/>
</dbReference>
<dbReference type="Gene3D" id="3.10.20.30">
    <property type="match status" value="1"/>
</dbReference>
<dbReference type="InterPro" id="IPR002888">
    <property type="entry name" value="2Fe-2S-bd"/>
</dbReference>
<keyword evidence="4" id="KW-0408">Iron</keyword>
<evidence type="ECO:0000256" key="2">
    <source>
        <dbReference type="ARBA" id="ARBA00022723"/>
    </source>
</evidence>
<dbReference type="SUPFAM" id="SSF54292">
    <property type="entry name" value="2Fe-2S ferredoxin-like"/>
    <property type="match status" value="1"/>
</dbReference>
<keyword evidence="8" id="KW-1185">Reference proteome</keyword>
<dbReference type="InterPro" id="IPR006058">
    <property type="entry name" value="2Fe2S_fd_BS"/>
</dbReference>
<dbReference type="Pfam" id="PF00111">
    <property type="entry name" value="Fer2"/>
    <property type="match status" value="1"/>
</dbReference>
<keyword evidence="3" id="KW-0560">Oxidoreductase</keyword>
<evidence type="ECO:0000256" key="3">
    <source>
        <dbReference type="ARBA" id="ARBA00023002"/>
    </source>
</evidence>
<dbReference type="InterPro" id="IPR036010">
    <property type="entry name" value="2Fe-2S_ferredoxin-like_sf"/>
</dbReference>
<proteinExistence type="predicted"/>
<dbReference type="RefSeq" id="WP_282761218.1">
    <property type="nucleotide sequence ID" value="NZ_JASCTH010000010.1"/>
</dbReference>
<dbReference type="PANTHER" id="PTHR44379:SF5">
    <property type="entry name" value="OXIDOREDUCTASE WITH IRON-SULFUR SUBUNIT"/>
    <property type="match status" value="1"/>
</dbReference>
<evidence type="ECO:0000259" key="6">
    <source>
        <dbReference type="PROSITE" id="PS51085"/>
    </source>
</evidence>
<dbReference type="PROSITE" id="PS51085">
    <property type="entry name" value="2FE2S_FER_2"/>
    <property type="match status" value="1"/>
</dbReference>
<keyword evidence="2" id="KW-0479">Metal-binding</keyword>
<evidence type="ECO:0000256" key="1">
    <source>
        <dbReference type="ARBA" id="ARBA00022714"/>
    </source>
</evidence>
<dbReference type="EMBL" id="JASCTH010000010">
    <property type="protein sequence ID" value="MDI6100451.1"/>
    <property type="molecule type" value="Genomic_DNA"/>
</dbReference>
<dbReference type="PANTHER" id="PTHR44379">
    <property type="entry name" value="OXIDOREDUCTASE WITH IRON-SULFUR SUBUNIT"/>
    <property type="match status" value="1"/>
</dbReference>
<organism evidence="7 8">
    <name type="scientific">Actinoplanes sandaracinus</name>
    <dbReference type="NCBI Taxonomy" id="3045177"/>
    <lineage>
        <taxon>Bacteria</taxon>
        <taxon>Bacillati</taxon>
        <taxon>Actinomycetota</taxon>
        <taxon>Actinomycetes</taxon>
        <taxon>Micromonosporales</taxon>
        <taxon>Micromonosporaceae</taxon>
        <taxon>Actinoplanes</taxon>
    </lineage>
</organism>
<name>A0ABT6WL40_9ACTN</name>
<evidence type="ECO:0000313" key="7">
    <source>
        <dbReference type="EMBL" id="MDI6100451.1"/>
    </source>
</evidence>
<feature type="domain" description="2Fe-2S ferredoxin-type" evidence="6">
    <location>
        <begin position="1"/>
        <end position="77"/>
    </location>
</feature>
<keyword evidence="1" id="KW-0001">2Fe-2S</keyword>
<comment type="caution">
    <text evidence="7">The sequence shown here is derived from an EMBL/GenBank/DDBJ whole genome shotgun (WGS) entry which is preliminary data.</text>
</comment>
<dbReference type="Gene3D" id="1.10.150.120">
    <property type="entry name" value="[2Fe-2S]-binding domain"/>
    <property type="match status" value="1"/>
</dbReference>
<dbReference type="PROSITE" id="PS00197">
    <property type="entry name" value="2FE2S_FER_1"/>
    <property type="match status" value="1"/>
</dbReference>
<dbReference type="InterPro" id="IPR012675">
    <property type="entry name" value="Beta-grasp_dom_sf"/>
</dbReference>